<evidence type="ECO:0000259" key="9">
    <source>
        <dbReference type="Pfam" id="PF13359"/>
    </source>
</evidence>
<feature type="transmembrane region" description="Helical" evidence="8">
    <location>
        <begin position="6"/>
        <end position="25"/>
    </location>
</feature>
<keyword evidence="11" id="KW-1185">Reference proteome</keyword>
<dbReference type="GO" id="GO:0046872">
    <property type="term" value="F:metal ion binding"/>
    <property type="evidence" value="ECO:0007669"/>
    <property type="project" value="UniProtKB-KW"/>
</dbReference>
<dbReference type="InterPro" id="IPR027806">
    <property type="entry name" value="HARBI1_dom"/>
</dbReference>
<dbReference type="GO" id="GO:0016787">
    <property type="term" value="F:hydrolase activity"/>
    <property type="evidence" value="ECO:0007669"/>
    <property type="project" value="UniProtKB-KW"/>
</dbReference>
<dbReference type="Pfam" id="PF13359">
    <property type="entry name" value="DDE_Tnp_4"/>
    <property type="match status" value="1"/>
</dbReference>
<dbReference type="GO" id="GO:0005634">
    <property type="term" value="C:nucleus"/>
    <property type="evidence" value="ECO:0007669"/>
    <property type="project" value="UniProtKB-SubCell"/>
</dbReference>
<dbReference type="PANTHER" id="PTHR22930">
    <property type="match status" value="1"/>
</dbReference>
<feature type="domain" description="DDE Tnp4" evidence="9">
    <location>
        <begin position="175"/>
        <end position="339"/>
    </location>
</feature>
<evidence type="ECO:0000256" key="2">
    <source>
        <dbReference type="ARBA" id="ARBA00004123"/>
    </source>
</evidence>
<evidence type="ECO:0000256" key="4">
    <source>
        <dbReference type="ARBA" id="ARBA00022722"/>
    </source>
</evidence>
<evidence type="ECO:0000313" key="10">
    <source>
        <dbReference type="EMBL" id="KAK5644198.1"/>
    </source>
</evidence>
<comment type="caution">
    <text evidence="10">The sequence shown here is derived from an EMBL/GenBank/DDBJ whole genome shotgun (WGS) entry which is preliminary data.</text>
</comment>
<dbReference type="PANTHER" id="PTHR22930:SF269">
    <property type="entry name" value="NUCLEASE HARBI1-LIKE PROTEIN"/>
    <property type="match status" value="1"/>
</dbReference>
<evidence type="ECO:0000256" key="1">
    <source>
        <dbReference type="ARBA" id="ARBA00001968"/>
    </source>
</evidence>
<organism evidence="10 11">
    <name type="scientific">Pyrocoelia pectoralis</name>
    <dbReference type="NCBI Taxonomy" id="417401"/>
    <lineage>
        <taxon>Eukaryota</taxon>
        <taxon>Metazoa</taxon>
        <taxon>Ecdysozoa</taxon>
        <taxon>Arthropoda</taxon>
        <taxon>Hexapoda</taxon>
        <taxon>Insecta</taxon>
        <taxon>Pterygota</taxon>
        <taxon>Neoptera</taxon>
        <taxon>Endopterygota</taxon>
        <taxon>Coleoptera</taxon>
        <taxon>Polyphaga</taxon>
        <taxon>Elateriformia</taxon>
        <taxon>Elateroidea</taxon>
        <taxon>Lampyridae</taxon>
        <taxon>Lampyrinae</taxon>
        <taxon>Pyrocoelia</taxon>
    </lineage>
</organism>
<comment type="similarity">
    <text evidence="3">Belongs to the HARBI1 family.</text>
</comment>
<evidence type="ECO:0000313" key="11">
    <source>
        <dbReference type="Proteomes" id="UP001329430"/>
    </source>
</evidence>
<keyword evidence="7" id="KW-0539">Nucleus</keyword>
<sequence length="417" mass="48487">MDEFEMFLYFYLLYQLYLLVLGFNLQNSPQRRWWVRPANRSRNKDGYFINNYLQLKEIDPEDFFKHTRMTRNLYNRIINLLEPELTKHSIRKPISFECRLALTLSYLSQGVSHQFLAWSFKMGKATVRKIILETCETIWKVLSPLHLPPLAVQDYEHISEEFRSQWNMPHCVGSIDGKYINIKCPPNSGSLYYDHKGNYSIVMLAACNADYCFTFVDVGAYGSQSDGGILSASLFGQALLNKTLPLPADKTLPNSRVQFPHYFVGDSAFPLKDNIMRPYPGKLLDERRRIFNYRLSRARRIIENCFGILVTRWRILQNNVHASPHNATNIVLACVALHNYIKTQSLPQSRYCPPQYIDWEDADGVLHHGEWRNDLSAPLQSVRLGSNNATRTAFQLRDLLSNYFLEEGAVTFQYNRD</sequence>
<evidence type="ECO:0000256" key="8">
    <source>
        <dbReference type="SAM" id="Phobius"/>
    </source>
</evidence>
<gene>
    <name evidence="10" type="ORF">RI129_008043</name>
</gene>
<evidence type="ECO:0000256" key="3">
    <source>
        <dbReference type="ARBA" id="ARBA00006958"/>
    </source>
</evidence>
<dbReference type="Proteomes" id="UP001329430">
    <property type="component" value="Chromosome 5"/>
</dbReference>
<protein>
    <recommendedName>
        <fullName evidence="9">DDE Tnp4 domain-containing protein</fullName>
    </recommendedName>
</protein>
<keyword evidence="8" id="KW-1133">Transmembrane helix</keyword>
<keyword evidence="6" id="KW-0378">Hydrolase</keyword>
<dbReference type="EMBL" id="JAVRBK010000005">
    <property type="protein sequence ID" value="KAK5644198.1"/>
    <property type="molecule type" value="Genomic_DNA"/>
</dbReference>
<keyword evidence="8" id="KW-0812">Transmembrane</keyword>
<name>A0AAN7ZM38_9COLE</name>
<accession>A0AAN7ZM38</accession>
<keyword evidence="8" id="KW-0472">Membrane</keyword>
<keyword evidence="5" id="KW-0479">Metal-binding</keyword>
<comment type="subcellular location">
    <subcellularLocation>
        <location evidence="2">Nucleus</location>
    </subcellularLocation>
</comment>
<keyword evidence="4" id="KW-0540">Nuclease</keyword>
<comment type="cofactor">
    <cofactor evidence="1">
        <name>a divalent metal cation</name>
        <dbReference type="ChEBI" id="CHEBI:60240"/>
    </cofactor>
</comment>
<proteinExistence type="inferred from homology"/>
<reference evidence="10 11" key="1">
    <citation type="journal article" date="2024" name="Insects">
        <title>An Improved Chromosome-Level Genome Assembly of the Firefly Pyrocoelia pectoralis.</title>
        <authorList>
            <person name="Fu X."/>
            <person name="Meyer-Rochow V.B."/>
            <person name="Ballantyne L."/>
            <person name="Zhu X."/>
        </authorList>
    </citation>
    <scope>NUCLEOTIDE SEQUENCE [LARGE SCALE GENOMIC DNA]</scope>
    <source>
        <strain evidence="10">XCY_ONT2</strain>
    </source>
</reference>
<evidence type="ECO:0000256" key="6">
    <source>
        <dbReference type="ARBA" id="ARBA00022801"/>
    </source>
</evidence>
<dbReference type="AlphaFoldDB" id="A0AAN7ZM38"/>
<evidence type="ECO:0000256" key="5">
    <source>
        <dbReference type="ARBA" id="ARBA00022723"/>
    </source>
</evidence>
<dbReference type="InterPro" id="IPR045249">
    <property type="entry name" value="HARBI1-like"/>
</dbReference>
<evidence type="ECO:0000256" key="7">
    <source>
        <dbReference type="ARBA" id="ARBA00023242"/>
    </source>
</evidence>
<dbReference type="GO" id="GO:0004518">
    <property type="term" value="F:nuclease activity"/>
    <property type="evidence" value="ECO:0007669"/>
    <property type="project" value="UniProtKB-KW"/>
</dbReference>